<accession>A0ABP0TDE4</accession>
<dbReference type="InterPro" id="IPR032640">
    <property type="entry name" value="AMPK1_CBM"/>
</dbReference>
<dbReference type="EMBL" id="OZ019902">
    <property type="protein sequence ID" value="CAK9193718.1"/>
    <property type="molecule type" value="Genomic_DNA"/>
</dbReference>
<organism evidence="5 6">
    <name type="scientific">Sphagnum troendelagicum</name>
    <dbReference type="NCBI Taxonomy" id="128251"/>
    <lineage>
        <taxon>Eukaryota</taxon>
        <taxon>Viridiplantae</taxon>
        <taxon>Streptophyta</taxon>
        <taxon>Embryophyta</taxon>
        <taxon>Bryophyta</taxon>
        <taxon>Sphagnophytina</taxon>
        <taxon>Sphagnopsida</taxon>
        <taxon>Sphagnales</taxon>
        <taxon>Sphagnaceae</taxon>
        <taxon>Sphagnum</taxon>
    </lineage>
</organism>
<keyword evidence="2" id="KW-0904">Protein phosphatase</keyword>
<sequence length="657" mass="73058">MAVPAVGLRSSGLSNQFWFGHGAGEVKKAAPPGGGYCMVCVQRQWNYDNGLGEEQRKRGWRSLLQSRQRRRSSVNLVWRLGFQISRVEETRTTGSSSTTTTTVLVNCGFQGSADTGIVTKNKYKINLDEYMVTLDRPLGIRFAQTLDGKIFVEALAKQGNAEKSMMIMVGDVLKKTSAISGDAMWDVDDFVHAMHAIKARNGSVSLVLERSATPQVHTRVKKAMEMPVAFNPARVAVATWNGNVLANPYQGGSIGFVTFTPKFLMPKGLMSLASATEVKDSASNTNRSRALGDFQVEDRNEVVASATAEDFDGEIQWTDGPFMSEEYEAALARSQGDLTYNATSGISYSKITENIYIGSCIHSEADVNLLTENLGITAVLNLQRKSEQVNWGIDVQSIEETARKRGVVYLQCPIRDVDTVDMRRKLPFVVGVLHRMLRQSHRVYVTCTNGLERSPSCVIGYLHWIQDVSLPQAYEFVTAMHPSGPDRPALVWATWDLIAMVEEGNHKGPPTHSVQFVWNHGCNQGEEVLVVGEFTADWTQPIKANHVSGTKYAVNLQLPQGKYHYKFIVGGHWRHSNSLPTNVDQWGNINNVIQIGDAASYNIYQQNPVRTHRKDSANIKVIERPLTEDERFTLAFASRRMACSISPLDFKSKRLSK</sequence>
<dbReference type="Gene3D" id="2.60.40.10">
    <property type="entry name" value="Immunoglobulins"/>
    <property type="match status" value="1"/>
</dbReference>
<dbReference type="InterPro" id="IPR000340">
    <property type="entry name" value="Dual-sp_phosphatase_cat-dom"/>
</dbReference>
<gene>
    <name evidence="5" type="ORF">CSSPTR1EN2_LOCUS2166</name>
</gene>
<protein>
    <recommendedName>
        <fullName evidence="4">Tyrosine-protein phosphatase domain-containing protein</fullName>
    </recommendedName>
</protein>
<dbReference type="InterPro" id="IPR029021">
    <property type="entry name" value="Prot-tyrosine_phosphatase-like"/>
</dbReference>
<dbReference type="InterPro" id="IPR014756">
    <property type="entry name" value="Ig_E-set"/>
</dbReference>
<dbReference type="SMART" id="SM00195">
    <property type="entry name" value="DSPc"/>
    <property type="match status" value="1"/>
</dbReference>
<dbReference type="SUPFAM" id="SSF52799">
    <property type="entry name" value="(Phosphotyrosine protein) phosphatases II"/>
    <property type="match status" value="1"/>
</dbReference>
<keyword evidence="6" id="KW-1185">Reference proteome</keyword>
<evidence type="ECO:0000313" key="6">
    <source>
        <dbReference type="Proteomes" id="UP001497512"/>
    </source>
</evidence>
<dbReference type="Pfam" id="PF16561">
    <property type="entry name" value="AMPK1_CBM"/>
    <property type="match status" value="1"/>
</dbReference>
<keyword evidence="3" id="KW-0119">Carbohydrate metabolism</keyword>
<evidence type="ECO:0000256" key="1">
    <source>
        <dbReference type="ARBA" id="ARBA00022801"/>
    </source>
</evidence>
<evidence type="ECO:0000313" key="5">
    <source>
        <dbReference type="EMBL" id="CAK9193718.1"/>
    </source>
</evidence>
<dbReference type="Gene3D" id="3.90.190.10">
    <property type="entry name" value="Protein tyrosine phosphatase superfamily"/>
    <property type="match status" value="1"/>
</dbReference>
<dbReference type="CDD" id="cd14526">
    <property type="entry name" value="DSP_laforin-like"/>
    <property type="match status" value="1"/>
</dbReference>
<dbReference type="InterPro" id="IPR045204">
    <property type="entry name" value="DSP_laforin-like"/>
</dbReference>
<dbReference type="Proteomes" id="UP001497512">
    <property type="component" value="Chromosome 10"/>
</dbReference>
<dbReference type="CDD" id="cd02859">
    <property type="entry name" value="E_set_AMPKbeta_like_N"/>
    <property type="match status" value="1"/>
</dbReference>
<reference evidence="5" key="1">
    <citation type="submission" date="2024-02" db="EMBL/GenBank/DDBJ databases">
        <authorList>
            <consortium name="ELIXIR-Norway"/>
            <consortium name="Elixir Norway"/>
        </authorList>
    </citation>
    <scope>NUCLEOTIDE SEQUENCE</scope>
</reference>
<dbReference type="PANTHER" id="PTHR47661:SF2">
    <property type="entry name" value="PHOSPHOGLUCAN PHOSPHATASE LSF1, CHLOROPLASTIC"/>
    <property type="match status" value="1"/>
</dbReference>
<dbReference type="InterPro" id="IPR013783">
    <property type="entry name" value="Ig-like_fold"/>
</dbReference>
<dbReference type="Pfam" id="PF00782">
    <property type="entry name" value="DSPc"/>
    <property type="match status" value="1"/>
</dbReference>
<feature type="domain" description="Tyrosine-protein phosphatase" evidence="4">
    <location>
        <begin position="347"/>
        <end position="503"/>
    </location>
</feature>
<dbReference type="PANTHER" id="PTHR47661">
    <property type="entry name" value="PHOSPHOGLUCAN PHOSPHATASE LSF1, CHLOROPLASTIC"/>
    <property type="match status" value="1"/>
</dbReference>
<evidence type="ECO:0000256" key="2">
    <source>
        <dbReference type="ARBA" id="ARBA00022912"/>
    </source>
</evidence>
<dbReference type="InterPro" id="IPR020422">
    <property type="entry name" value="TYR_PHOSPHATASE_DUAL_dom"/>
</dbReference>
<proteinExistence type="predicted"/>
<evidence type="ECO:0000259" key="4">
    <source>
        <dbReference type="PROSITE" id="PS50054"/>
    </source>
</evidence>
<keyword evidence="1" id="KW-0378">Hydrolase</keyword>
<dbReference type="PROSITE" id="PS50054">
    <property type="entry name" value="TYR_PHOSPHATASE_DUAL"/>
    <property type="match status" value="1"/>
</dbReference>
<name>A0ABP0TDE4_9BRYO</name>
<dbReference type="SUPFAM" id="SSF81296">
    <property type="entry name" value="E set domains"/>
    <property type="match status" value="1"/>
</dbReference>
<evidence type="ECO:0000256" key="3">
    <source>
        <dbReference type="ARBA" id="ARBA00023277"/>
    </source>
</evidence>